<dbReference type="InterPro" id="IPR023346">
    <property type="entry name" value="Lysozyme-like_dom_sf"/>
</dbReference>
<protein>
    <recommendedName>
        <fullName evidence="1">Transglycosylase SLT domain-containing protein</fullName>
    </recommendedName>
</protein>
<dbReference type="EMBL" id="PRKQ01000001">
    <property type="protein sequence ID" value="PPB12955.1"/>
    <property type="molecule type" value="Genomic_DNA"/>
</dbReference>
<dbReference type="AlphaFoldDB" id="A0AAP8QH28"/>
<reference evidence="2 3" key="1">
    <citation type="submission" date="2018-02" db="EMBL/GenBank/DDBJ databases">
        <title>Comparative analysis of genomes of three Brevibacillus laterosporus strains producers of potent antimicrobials isolated from silage.</title>
        <authorList>
            <person name="Kojic M."/>
            <person name="Miljkovic M."/>
            <person name="Studholme D."/>
            <person name="Filipic B."/>
        </authorList>
    </citation>
    <scope>NUCLEOTIDE SEQUENCE [LARGE SCALE GENOMIC DNA]</scope>
    <source>
        <strain evidence="2 3">BGSP11</strain>
    </source>
</reference>
<gene>
    <name evidence="2" type="ORF">C4A77_00790</name>
</gene>
<evidence type="ECO:0000313" key="2">
    <source>
        <dbReference type="EMBL" id="PPB12955.1"/>
    </source>
</evidence>
<dbReference type="Proteomes" id="UP000239759">
    <property type="component" value="Unassembled WGS sequence"/>
</dbReference>
<dbReference type="SUPFAM" id="SSF53955">
    <property type="entry name" value="Lysozyme-like"/>
    <property type="match status" value="1"/>
</dbReference>
<dbReference type="RefSeq" id="WP_104030356.1">
    <property type="nucleotide sequence ID" value="NZ_PRKQ01000001.1"/>
</dbReference>
<evidence type="ECO:0000313" key="3">
    <source>
        <dbReference type="Proteomes" id="UP000239759"/>
    </source>
</evidence>
<sequence length="200" mass="22843">MLTQLLTMSLLLQLYGGVVDKALIANSEKQAKSQEVHAAAEKEQTFKRYDIPLSNDLQKYIYKQAEKYNLSYELMLAIAHTESTFRPDIVSYDGSSVGLFQINTRNTINWLGESVGLDKPNAKNPYHSAKMASWYVNYLKEKYLSEGYKKDAVIKRVLIGYRYGVGKSAKYVRQNGLHHKYIDKVLAYKNKLESGELDAK</sequence>
<dbReference type="Pfam" id="PF01464">
    <property type="entry name" value="SLT"/>
    <property type="match status" value="1"/>
</dbReference>
<proteinExistence type="predicted"/>
<accession>A0AAP8QH28</accession>
<dbReference type="Gene3D" id="1.10.530.10">
    <property type="match status" value="1"/>
</dbReference>
<organism evidence="2 3">
    <name type="scientific">Brevibacillus laterosporus</name>
    <name type="common">Bacillus laterosporus</name>
    <dbReference type="NCBI Taxonomy" id="1465"/>
    <lineage>
        <taxon>Bacteria</taxon>
        <taxon>Bacillati</taxon>
        <taxon>Bacillota</taxon>
        <taxon>Bacilli</taxon>
        <taxon>Bacillales</taxon>
        <taxon>Paenibacillaceae</taxon>
        <taxon>Brevibacillus</taxon>
    </lineage>
</organism>
<comment type="caution">
    <text evidence="2">The sequence shown here is derived from an EMBL/GenBank/DDBJ whole genome shotgun (WGS) entry which is preliminary data.</text>
</comment>
<feature type="domain" description="Transglycosylase SLT" evidence="1">
    <location>
        <begin position="60"/>
        <end position="177"/>
    </location>
</feature>
<dbReference type="InterPro" id="IPR008258">
    <property type="entry name" value="Transglycosylase_SLT_dom_1"/>
</dbReference>
<name>A0AAP8QH28_BRELA</name>
<evidence type="ECO:0000259" key="1">
    <source>
        <dbReference type="Pfam" id="PF01464"/>
    </source>
</evidence>